<sequence>MKEKARQCVLAVWGAFDPIYYACSRLEYVGTERNGCQPIFRVRITRYKGREVVLSDGTKIQKNDLLLKIHLHNVRLIRELLRFDSEIKKGRYIFEQVKAGLPYVAHYLRHHEQFPEIKGIIGITMLNKGCERLGFETFSIVNPFYKWFKTIGLIPMTVVAQLRFQPVGRPPKYLFMSKKKLLALYGYQPIH</sequence>
<evidence type="ECO:0000313" key="2">
    <source>
        <dbReference type="EMBL" id="GAJ39931.1"/>
    </source>
</evidence>
<dbReference type="RefSeq" id="WP_042409302.1">
    <property type="nucleotide sequence ID" value="NZ_BAWO01000030.1"/>
</dbReference>
<organism evidence="2 3">
    <name type="scientific">Parageobacillus caldoxylosilyticus NBRC 107762</name>
    <dbReference type="NCBI Taxonomy" id="1220594"/>
    <lineage>
        <taxon>Bacteria</taxon>
        <taxon>Bacillati</taxon>
        <taxon>Bacillota</taxon>
        <taxon>Bacilli</taxon>
        <taxon>Bacillales</taxon>
        <taxon>Anoxybacillaceae</taxon>
        <taxon>Saccharococcus</taxon>
    </lineage>
</organism>
<name>A0A023DG18_9BACL</name>
<keyword evidence="3" id="KW-1185">Reference proteome</keyword>
<dbReference type="InterPro" id="IPR054467">
    <property type="entry name" value="YkoP-like_dom"/>
</dbReference>
<dbReference type="OrthoDB" id="1951946at2"/>
<dbReference type="Pfam" id="PF22790">
    <property type="entry name" value="YkoP"/>
    <property type="match status" value="1"/>
</dbReference>
<evidence type="ECO:0000259" key="1">
    <source>
        <dbReference type="Pfam" id="PF22790"/>
    </source>
</evidence>
<reference evidence="2 3" key="1">
    <citation type="submission" date="2014-04" db="EMBL/GenBank/DDBJ databases">
        <title>Whole genome shotgun sequence of Geobacillus caldoxylosilyticus NBRC 107762.</title>
        <authorList>
            <person name="Hosoyama A."/>
            <person name="Hosoyama Y."/>
            <person name="Katano-Makiyama Y."/>
            <person name="Tsuchikane K."/>
            <person name="Ohji S."/>
            <person name="Ichikawa N."/>
            <person name="Yamazoe A."/>
            <person name="Fujita N."/>
        </authorList>
    </citation>
    <scope>NUCLEOTIDE SEQUENCE [LARGE SCALE GENOMIC DNA]</scope>
    <source>
        <strain evidence="2 3">NBRC 107762</strain>
    </source>
</reference>
<accession>A0A023DG18</accession>
<protein>
    <recommendedName>
        <fullName evidence="1">YkoP-like domain-containing protein</fullName>
    </recommendedName>
</protein>
<dbReference type="Proteomes" id="UP000023561">
    <property type="component" value="Unassembled WGS sequence"/>
</dbReference>
<feature type="domain" description="YkoP-like" evidence="1">
    <location>
        <begin position="6"/>
        <end position="185"/>
    </location>
</feature>
<dbReference type="EMBL" id="BAWO01000030">
    <property type="protein sequence ID" value="GAJ39931.1"/>
    <property type="molecule type" value="Genomic_DNA"/>
</dbReference>
<comment type="caution">
    <text evidence="2">The sequence shown here is derived from an EMBL/GenBank/DDBJ whole genome shotgun (WGS) entry which is preliminary data.</text>
</comment>
<proteinExistence type="predicted"/>
<gene>
    <name evidence="2" type="ORF">GCA01S_030_00120</name>
</gene>
<dbReference type="AlphaFoldDB" id="A0A023DG18"/>
<evidence type="ECO:0000313" key="3">
    <source>
        <dbReference type="Proteomes" id="UP000023561"/>
    </source>
</evidence>